<keyword evidence="3" id="KW-1185">Reference proteome</keyword>
<feature type="region of interest" description="Disordered" evidence="1">
    <location>
        <begin position="1"/>
        <end position="24"/>
    </location>
</feature>
<proteinExistence type="predicted"/>
<evidence type="ECO:0000313" key="2">
    <source>
        <dbReference type="EMBL" id="RFN44105.1"/>
    </source>
</evidence>
<reference evidence="2 3" key="1">
    <citation type="journal article" date="2018" name="PLoS Pathog.">
        <title>Evolution of structural diversity of trichothecenes, a family of toxins produced by plant pathogenic and entomopathogenic fungi.</title>
        <authorList>
            <person name="Proctor R.H."/>
            <person name="McCormick S.P."/>
            <person name="Kim H.S."/>
            <person name="Cardoza R.E."/>
            <person name="Stanley A.M."/>
            <person name="Lindo L."/>
            <person name="Kelly A."/>
            <person name="Brown D.W."/>
            <person name="Lee T."/>
            <person name="Vaughan M.M."/>
            <person name="Alexander N.J."/>
            <person name="Busman M."/>
            <person name="Gutierrez S."/>
        </authorList>
    </citation>
    <scope>NUCLEOTIDE SEQUENCE [LARGE SCALE GENOMIC DNA]</scope>
    <source>
        <strain evidence="2 3">NRRL 13405</strain>
    </source>
</reference>
<protein>
    <submittedName>
        <fullName evidence="2">Transcription factor</fullName>
    </submittedName>
</protein>
<dbReference type="Proteomes" id="UP000265631">
    <property type="component" value="Unassembled WGS sequence"/>
</dbReference>
<sequence>MTTATIEKAFSPPQVSDLHSTKDERHAHALNIQARIRENKQYRDLVGKEWKQFQLKAIHVSTTVPKRPHAGKGRTSSKKRTGQPVPTCHEESSESEAGPSRPSKPGKNVDDADFRPSTVSRNENEKKRCRKREGSKCLYTAPYLLDIVGFGLYCSGFKPPHTEPEKADTEPEWDITIQFYWLQHRDAKPERIVLEGNDNGFMEMADAQIKYEEAGSDPSKHSQGDGHIDTMTTIISGDEFTLTMPKEDAFKCKKESGHQ</sequence>
<gene>
    <name evidence="2" type="ORF">FIE12Z_11653</name>
</gene>
<feature type="region of interest" description="Disordered" evidence="1">
    <location>
        <begin position="58"/>
        <end position="131"/>
    </location>
</feature>
<organism evidence="2 3">
    <name type="scientific">Fusarium flagelliforme</name>
    <dbReference type="NCBI Taxonomy" id="2675880"/>
    <lineage>
        <taxon>Eukaryota</taxon>
        <taxon>Fungi</taxon>
        <taxon>Dikarya</taxon>
        <taxon>Ascomycota</taxon>
        <taxon>Pezizomycotina</taxon>
        <taxon>Sordariomycetes</taxon>
        <taxon>Hypocreomycetidae</taxon>
        <taxon>Hypocreales</taxon>
        <taxon>Nectriaceae</taxon>
        <taxon>Fusarium</taxon>
        <taxon>Fusarium incarnatum-equiseti species complex</taxon>
    </lineage>
</organism>
<dbReference type="EMBL" id="PXXK01000463">
    <property type="protein sequence ID" value="RFN44105.1"/>
    <property type="molecule type" value="Genomic_DNA"/>
</dbReference>
<dbReference type="AlphaFoldDB" id="A0A395M8A4"/>
<evidence type="ECO:0000256" key="1">
    <source>
        <dbReference type="SAM" id="MobiDB-lite"/>
    </source>
</evidence>
<name>A0A395M8A4_9HYPO</name>
<accession>A0A395M8A4</accession>
<feature type="compositionally biased region" description="Basic residues" evidence="1">
    <location>
        <begin position="66"/>
        <end position="81"/>
    </location>
</feature>
<comment type="caution">
    <text evidence="2">The sequence shown here is derived from an EMBL/GenBank/DDBJ whole genome shotgun (WGS) entry which is preliminary data.</text>
</comment>
<evidence type="ECO:0000313" key="3">
    <source>
        <dbReference type="Proteomes" id="UP000265631"/>
    </source>
</evidence>